<evidence type="ECO:0000256" key="2">
    <source>
        <dbReference type="ARBA" id="ARBA00008889"/>
    </source>
</evidence>
<dbReference type="CDD" id="cd05797">
    <property type="entry name" value="Ribosomal_L10"/>
    <property type="match status" value="1"/>
</dbReference>
<dbReference type="GO" id="GO:0005840">
    <property type="term" value="C:ribosome"/>
    <property type="evidence" value="ECO:0007669"/>
    <property type="project" value="UniProtKB-KW"/>
</dbReference>
<evidence type="ECO:0000256" key="1">
    <source>
        <dbReference type="ARBA" id="ARBA00002633"/>
    </source>
</evidence>
<dbReference type="InterPro" id="IPR001790">
    <property type="entry name" value="Ribosomal_uL10"/>
</dbReference>
<dbReference type="AlphaFoldDB" id="A0A240E070"/>
<keyword evidence="9" id="KW-1185">Reference proteome</keyword>
<reference evidence="9" key="1">
    <citation type="submission" date="2017-08" db="EMBL/GenBank/DDBJ databases">
        <authorList>
            <person name="Varghese N."/>
            <person name="Submissions S."/>
        </authorList>
    </citation>
    <scope>NUCLEOTIDE SEQUENCE [LARGE SCALE GENOMIC DNA]</scope>
    <source>
        <strain evidence="9">AP-Melu-1000-B4</strain>
    </source>
</reference>
<dbReference type="InterPro" id="IPR022973">
    <property type="entry name" value="Ribosomal_uL10_bac"/>
</dbReference>
<dbReference type="OrthoDB" id="9808307at2"/>
<dbReference type="NCBIfam" id="NF000955">
    <property type="entry name" value="PRK00099.1-1"/>
    <property type="match status" value="1"/>
</dbReference>
<organism evidence="8 9">
    <name type="scientific">Polynucleobacter meluiroseus</name>
    <dbReference type="NCBI Taxonomy" id="1938814"/>
    <lineage>
        <taxon>Bacteria</taxon>
        <taxon>Pseudomonadati</taxon>
        <taxon>Pseudomonadota</taxon>
        <taxon>Betaproteobacteria</taxon>
        <taxon>Burkholderiales</taxon>
        <taxon>Burkholderiaceae</taxon>
        <taxon>Polynucleobacter</taxon>
    </lineage>
</organism>
<evidence type="ECO:0000313" key="8">
    <source>
        <dbReference type="EMBL" id="SNX28838.1"/>
    </source>
</evidence>
<keyword evidence="4 6" id="KW-0687">Ribonucleoprotein</keyword>
<proteinExistence type="inferred from homology"/>
<dbReference type="GO" id="GO:1990904">
    <property type="term" value="C:ribonucleoprotein complex"/>
    <property type="evidence" value="ECO:0007669"/>
    <property type="project" value="UniProtKB-KW"/>
</dbReference>
<dbReference type="Gene3D" id="6.10.250.290">
    <property type="match status" value="1"/>
</dbReference>
<evidence type="ECO:0000256" key="7">
    <source>
        <dbReference type="SAM" id="MobiDB-lite"/>
    </source>
</evidence>
<dbReference type="Pfam" id="PF00466">
    <property type="entry name" value="Ribosomal_L10"/>
    <property type="match status" value="1"/>
</dbReference>
<gene>
    <name evidence="6" type="primary">rplJ</name>
    <name evidence="8" type="ORF">SAMN06295945_1196</name>
</gene>
<keyword evidence="3 6" id="KW-0689">Ribosomal protein</keyword>
<dbReference type="PANTHER" id="PTHR11560">
    <property type="entry name" value="39S RIBOSOMAL PROTEIN L10, MITOCHONDRIAL"/>
    <property type="match status" value="1"/>
</dbReference>
<keyword evidence="6" id="KW-0694">RNA-binding</keyword>
<comment type="subunit">
    <text evidence="6">Part of the ribosomal stalk of the 50S ribosomal subunit. The N-terminus interacts with L11 and the large rRNA to form the base of the stalk. The C-terminus forms an elongated spine to which L12 dimers bind in a sequential fashion forming a multimeric L10(L12)X complex.</text>
</comment>
<name>A0A240E070_9BURK</name>
<dbReference type="HAMAP" id="MF_00362">
    <property type="entry name" value="Ribosomal_uL10"/>
    <property type="match status" value="1"/>
</dbReference>
<dbReference type="Gene3D" id="3.30.70.1730">
    <property type="match status" value="1"/>
</dbReference>
<dbReference type="InterPro" id="IPR047865">
    <property type="entry name" value="Ribosomal_uL10_bac_type"/>
</dbReference>
<dbReference type="GO" id="GO:0070180">
    <property type="term" value="F:large ribosomal subunit rRNA binding"/>
    <property type="evidence" value="ECO:0007669"/>
    <property type="project" value="UniProtKB-UniRule"/>
</dbReference>
<evidence type="ECO:0000256" key="6">
    <source>
        <dbReference type="HAMAP-Rule" id="MF_00362"/>
    </source>
</evidence>
<keyword evidence="6" id="KW-0699">rRNA-binding</keyword>
<dbReference type="EMBL" id="OANS01000003">
    <property type="protein sequence ID" value="SNX28838.1"/>
    <property type="molecule type" value="Genomic_DNA"/>
</dbReference>
<feature type="region of interest" description="Disordered" evidence="7">
    <location>
        <begin position="191"/>
        <end position="216"/>
    </location>
</feature>
<dbReference type="SUPFAM" id="SSF160369">
    <property type="entry name" value="Ribosomal protein L10-like"/>
    <property type="match status" value="1"/>
</dbReference>
<accession>A0A240E070</accession>
<dbReference type="Proteomes" id="UP000218069">
    <property type="component" value="Unassembled WGS sequence"/>
</dbReference>
<evidence type="ECO:0000256" key="3">
    <source>
        <dbReference type="ARBA" id="ARBA00022980"/>
    </source>
</evidence>
<sequence length="216" mass="21978">MPLNVQDKKAIVADVGAQLAGAQTVVLAEYRGIPVEQLTKLRASARDQGVYLRVLKNTLARRAAQGTPFEPLADSMVGPLIYGISADPIASAKVLQNFAKTQDKLVITAGLYNGKLLDVAGVKSLASIPSRDELLSQLLGVMLAPVSAMARVLGAVAAQKAEGAPAPVAAPEAEVAEVAVAPAEVVAEAVAETAAPEASAEPAAAAPEANETPAAE</sequence>
<protein>
    <recommendedName>
        <fullName evidence="5 6">Large ribosomal subunit protein uL10</fullName>
    </recommendedName>
</protein>
<comment type="similarity">
    <text evidence="2 6">Belongs to the universal ribosomal protein uL10 family.</text>
</comment>
<evidence type="ECO:0000256" key="4">
    <source>
        <dbReference type="ARBA" id="ARBA00023274"/>
    </source>
</evidence>
<comment type="function">
    <text evidence="1 6">Forms part of the ribosomal stalk, playing a central role in the interaction of the ribosome with GTP-bound translation factors.</text>
</comment>
<dbReference type="InterPro" id="IPR043141">
    <property type="entry name" value="Ribosomal_uL10-like_sf"/>
</dbReference>
<evidence type="ECO:0000256" key="5">
    <source>
        <dbReference type="ARBA" id="ARBA00035202"/>
    </source>
</evidence>
<dbReference type="GO" id="GO:0006412">
    <property type="term" value="P:translation"/>
    <property type="evidence" value="ECO:0007669"/>
    <property type="project" value="UniProtKB-UniRule"/>
</dbReference>
<evidence type="ECO:0000313" key="9">
    <source>
        <dbReference type="Proteomes" id="UP000218069"/>
    </source>
</evidence>